<dbReference type="SMART" id="SM00867">
    <property type="entry name" value="YceI"/>
    <property type="match status" value="1"/>
</dbReference>
<gene>
    <name evidence="15" type="ORF">BAR1_06325</name>
</gene>
<dbReference type="SUPFAM" id="SSF81342">
    <property type="entry name" value="Transmembrane di-heme cytochromes"/>
    <property type="match status" value="1"/>
</dbReference>
<reference evidence="15 16" key="1">
    <citation type="submission" date="2018-09" db="EMBL/GenBank/DDBJ databases">
        <title>Profundibacter amoris BAR1 gen. nov., sp. nov., a new member of the Roseobacter clade isolated at Lokis Castle Vent Field on the Arctic Mid-Oceanic Ridge.</title>
        <authorList>
            <person name="Le Moine Bauer S."/>
            <person name="Sjoeberg A.G."/>
            <person name="L'Haridon S."/>
            <person name="Stokke R."/>
            <person name="Roalkvam I."/>
            <person name="Steen I.H."/>
            <person name="Dahle H."/>
        </authorList>
    </citation>
    <scope>NUCLEOTIDE SEQUENCE [LARGE SCALE GENOMIC DNA]</scope>
    <source>
        <strain evidence="15 16">BAR1</strain>
    </source>
</reference>
<evidence type="ECO:0000313" key="15">
    <source>
        <dbReference type="EMBL" id="AXX97584.1"/>
    </source>
</evidence>
<keyword evidence="6 13" id="KW-0812">Transmembrane</keyword>
<dbReference type="InterPro" id="IPR007372">
    <property type="entry name" value="Lipid/polyisoprenoid-bd_YceI"/>
</dbReference>
<keyword evidence="5" id="KW-0349">Heme</keyword>
<keyword evidence="4" id="KW-1003">Cell membrane</keyword>
<dbReference type="KEGG" id="pamo:BAR1_06325"/>
<dbReference type="PANTHER" id="PTHR30529">
    <property type="entry name" value="CYTOCHROME B561"/>
    <property type="match status" value="1"/>
</dbReference>
<comment type="similarity">
    <text evidence="12">Belongs to the cytochrome b561 family.</text>
</comment>
<keyword evidence="3" id="KW-0813">Transport</keyword>
<name>A0A347UFF6_9RHOB</name>
<dbReference type="GO" id="GO:0009055">
    <property type="term" value="F:electron transfer activity"/>
    <property type="evidence" value="ECO:0007669"/>
    <property type="project" value="InterPro"/>
</dbReference>
<proteinExistence type="inferred from homology"/>
<comment type="cofactor">
    <cofactor evidence="1">
        <name>heme b</name>
        <dbReference type="ChEBI" id="CHEBI:60344"/>
    </cofactor>
</comment>
<dbReference type="Proteomes" id="UP000261704">
    <property type="component" value="Chromosome"/>
</dbReference>
<keyword evidence="16" id="KW-1185">Reference proteome</keyword>
<dbReference type="Gene3D" id="2.40.128.110">
    <property type="entry name" value="Lipid/polyisoprenoid-binding, YceI-like"/>
    <property type="match status" value="1"/>
</dbReference>
<evidence type="ECO:0000256" key="2">
    <source>
        <dbReference type="ARBA" id="ARBA00004651"/>
    </source>
</evidence>
<dbReference type="RefSeq" id="WP_118942241.1">
    <property type="nucleotide sequence ID" value="NZ_CP032125.1"/>
</dbReference>
<dbReference type="GO" id="GO:0020037">
    <property type="term" value="F:heme binding"/>
    <property type="evidence" value="ECO:0007669"/>
    <property type="project" value="TreeGrafter"/>
</dbReference>
<dbReference type="SUPFAM" id="SSF101874">
    <property type="entry name" value="YceI-like"/>
    <property type="match status" value="1"/>
</dbReference>
<protein>
    <submittedName>
        <fullName evidence="15">Cytochrome</fullName>
    </submittedName>
</protein>
<evidence type="ECO:0000256" key="13">
    <source>
        <dbReference type="SAM" id="Phobius"/>
    </source>
</evidence>
<feature type="transmembrane region" description="Helical" evidence="13">
    <location>
        <begin position="147"/>
        <end position="168"/>
    </location>
</feature>
<evidence type="ECO:0000256" key="7">
    <source>
        <dbReference type="ARBA" id="ARBA00022723"/>
    </source>
</evidence>
<accession>A0A347UFF6</accession>
<feature type="transmembrane region" description="Helical" evidence="13">
    <location>
        <begin position="91"/>
        <end position="109"/>
    </location>
</feature>
<dbReference type="GO" id="GO:0046872">
    <property type="term" value="F:metal ion binding"/>
    <property type="evidence" value="ECO:0007669"/>
    <property type="project" value="UniProtKB-KW"/>
</dbReference>
<evidence type="ECO:0000256" key="8">
    <source>
        <dbReference type="ARBA" id="ARBA00022982"/>
    </source>
</evidence>
<evidence type="ECO:0000256" key="6">
    <source>
        <dbReference type="ARBA" id="ARBA00022692"/>
    </source>
</evidence>
<keyword evidence="7" id="KW-0479">Metal-binding</keyword>
<sequence>MIQSYSPVTKTLHWLTALLMLSAFPLGLLANNAPFATSDEIASKALLFSLHKTIGVAAFLTALTRILWALTQTPPADLHPDRRLETFAAHLVHWLLYISMLLVPLTGWINHAASTGFAPIWWPFGQSLPLVPKSETVSALFSAGHWVFTKILLAAVALHIAGALKHAFIDRDETLRRMLPGKTPATAATNRSRAPMLAATALYSAAIALGVWLGQPDAQTDAKQLASVNSDWTVTDGALALTVTQFGSEVSGSFTDWTADISFDPATGTGTTDVNVNIASLSLGSVTAQALGPDFFDATNHHTAHFKATIAPQGDHFAATGTLTLKGKEHPLTLPFTLDITDGTALMAGQVTLNRLDFGIGETLPDETTLKYPVAINISLTASQ</sequence>
<dbReference type="PANTHER" id="PTHR30529:SF1">
    <property type="entry name" value="CYTOCHROME B561 HOMOLOG 2"/>
    <property type="match status" value="1"/>
</dbReference>
<dbReference type="AlphaFoldDB" id="A0A347UFF6"/>
<evidence type="ECO:0000256" key="11">
    <source>
        <dbReference type="ARBA" id="ARBA00023136"/>
    </source>
</evidence>
<dbReference type="OrthoDB" id="1247465at2"/>
<evidence type="ECO:0000259" key="14">
    <source>
        <dbReference type="SMART" id="SM00867"/>
    </source>
</evidence>
<keyword evidence="8" id="KW-0249">Electron transport</keyword>
<feature type="transmembrane region" description="Helical" evidence="13">
    <location>
        <begin position="12"/>
        <end position="30"/>
    </location>
</feature>
<keyword evidence="10" id="KW-0408">Iron</keyword>
<dbReference type="InterPro" id="IPR016174">
    <property type="entry name" value="Di-haem_cyt_TM"/>
</dbReference>
<comment type="subcellular location">
    <subcellularLocation>
        <location evidence="2">Cell membrane</location>
        <topology evidence="2">Multi-pass membrane protein</topology>
    </subcellularLocation>
</comment>
<dbReference type="InterPro" id="IPR036761">
    <property type="entry name" value="TTHA0802/YceI-like_sf"/>
</dbReference>
<dbReference type="EMBL" id="CP032125">
    <property type="protein sequence ID" value="AXX97584.1"/>
    <property type="molecule type" value="Genomic_DNA"/>
</dbReference>
<evidence type="ECO:0000256" key="10">
    <source>
        <dbReference type="ARBA" id="ARBA00023004"/>
    </source>
</evidence>
<evidence type="ECO:0000256" key="5">
    <source>
        <dbReference type="ARBA" id="ARBA00022617"/>
    </source>
</evidence>
<keyword evidence="11 13" id="KW-0472">Membrane</keyword>
<feature type="transmembrane region" description="Helical" evidence="13">
    <location>
        <begin position="50"/>
        <end position="70"/>
    </location>
</feature>
<dbReference type="Gene3D" id="1.20.950.20">
    <property type="entry name" value="Transmembrane di-heme cytochromes, Chain C"/>
    <property type="match status" value="1"/>
</dbReference>
<dbReference type="Pfam" id="PF04264">
    <property type="entry name" value="YceI"/>
    <property type="match status" value="1"/>
</dbReference>
<evidence type="ECO:0000256" key="4">
    <source>
        <dbReference type="ARBA" id="ARBA00022475"/>
    </source>
</evidence>
<feature type="transmembrane region" description="Helical" evidence="13">
    <location>
        <begin position="196"/>
        <end position="214"/>
    </location>
</feature>
<evidence type="ECO:0000256" key="3">
    <source>
        <dbReference type="ARBA" id="ARBA00022448"/>
    </source>
</evidence>
<evidence type="ECO:0000256" key="1">
    <source>
        <dbReference type="ARBA" id="ARBA00001970"/>
    </source>
</evidence>
<organism evidence="15 16">
    <name type="scientific">Profundibacter amoris</name>
    <dbReference type="NCBI Taxonomy" id="2171755"/>
    <lineage>
        <taxon>Bacteria</taxon>
        <taxon>Pseudomonadati</taxon>
        <taxon>Pseudomonadota</taxon>
        <taxon>Alphaproteobacteria</taxon>
        <taxon>Rhodobacterales</taxon>
        <taxon>Paracoccaceae</taxon>
        <taxon>Profundibacter</taxon>
    </lineage>
</organism>
<dbReference type="GO" id="GO:0005886">
    <property type="term" value="C:plasma membrane"/>
    <property type="evidence" value="ECO:0007669"/>
    <property type="project" value="UniProtKB-SubCell"/>
</dbReference>
<dbReference type="Pfam" id="PF01292">
    <property type="entry name" value="Ni_hydr_CYTB"/>
    <property type="match status" value="1"/>
</dbReference>
<dbReference type="GO" id="GO:0022904">
    <property type="term" value="P:respiratory electron transport chain"/>
    <property type="evidence" value="ECO:0007669"/>
    <property type="project" value="InterPro"/>
</dbReference>
<evidence type="ECO:0000256" key="9">
    <source>
        <dbReference type="ARBA" id="ARBA00022989"/>
    </source>
</evidence>
<evidence type="ECO:0000313" key="16">
    <source>
        <dbReference type="Proteomes" id="UP000261704"/>
    </source>
</evidence>
<keyword evidence="9 13" id="KW-1133">Transmembrane helix</keyword>
<dbReference type="InterPro" id="IPR052168">
    <property type="entry name" value="Cytochrome_b561_oxidase"/>
</dbReference>
<feature type="domain" description="Lipid/polyisoprenoid-binding YceI-like" evidence="14">
    <location>
        <begin position="231"/>
        <end position="383"/>
    </location>
</feature>
<evidence type="ECO:0000256" key="12">
    <source>
        <dbReference type="ARBA" id="ARBA00037975"/>
    </source>
</evidence>
<dbReference type="InterPro" id="IPR011577">
    <property type="entry name" value="Cyt_b561_bac/Ni-Hgenase"/>
</dbReference>